<name>A0ACB9DFP8_9ASTR</name>
<comment type="caution">
    <text evidence="1">The sequence shown here is derived from an EMBL/GenBank/DDBJ whole genome shotgun (WGS) entry which is preliminary data.</text>
</comment>
<organism evidence="1 2">
    <name type="scientific">Smallanthus sonchifolius</name>
    <dbReference type="NCBI Taxonomy" id="185202"/>
    <lineage>
        <taxon>Eukaryota</taxon>
        <taxon>Viridiplantae</taxon>
        <taxon>Streptophyta</taxon>
        <taxon>Embryophyta</taxon>
        <taxon>Tracheophyta</taxon>
        <taxon>Spermatophyta</taxon>
        <taxon>Magnoliopsida</taxon>
        <taxon>eudicotyledons</taxon>
        <taxon>Gunneridae</taxon>
        <taxon>Pentapetalae</taxon>
        <taxon>asterids</taxon>
        <taxon>campanulids</taxon>
        <taxon>Asterales</taxon>
        <taxon>Asteraceae</taxon>
        <taxon>Asteroideae</taxon>
        <taxon>Heliantheae alliance</taxon>
        <taxon>Millerieae</taxon>
        <taxon>Smallanthus</taxon>
    </lineage>
</organism>
<reference evidence="1 2" key="2">
    <citation type="journal article" date="2022" name="Mol. Ecol. Resour.">
        <title>The genomes of chicory, endive, great burdock and yacon provide insights into Asteraceae paleo-polyploidization history and plant inulin production.</title>
        <authorList>
            <person name="Fan W."/>
            <person name="Wang S."/>
            <person name="Wang H."/>
            <person name="Wang A."/>
            <person name="Jiang F."/>
            <person name="Liu H."/>
            <person name="Zhao H."/>
            <person name="Xu D."/>
            <person name="Zhang Y."/>
        </authorList>
    </citation>
    <scope>NUCLEOTIDE SEQUENCE [LARGE SCALE GENOMIC DNA]</scope>
    <source>
        <strain evidence="2">cv. Yunnan</strain>
        <tissue evidence="1">Leaves</tissue>
    </source>
</reference>
<protein>
    <submittedName>
        <fullName evidence="1">Uncharacterized protein</fullName>
    </submittedName>
</protein>
<keyword evidence="2" id="KW-1185">Reference proteome</keyword>
<reference evidence="2" key="1">
    <citation type="journal article" date="2022" name="Mol. Ecol. Resour.">
        <title>The genomes of chicory, endive, great burdock and yacon provide insights into Asteraceae palaeo-polyploidization history and plant inulin production.</title>
        <authorList>
            <person name="Fan W."/>
            <person name="Wang S."/>
            <person name="Wang H."/>
            <person name="Wang A."/>
            <person name="Jiang F."/>
            <person name="Liu H."/>
            <person name="Zhao H."/>
            <person name="Xu D."/>
            <person name="Zhang Y."/>
        </authorList>
    </citation>
    <scope>NUCLEOTIDE SEQUENCE [LARGE SCALE GENOMIC DNA]</scope>
    <source>
        <strain evidence="2">cv. Yunnan</strain>
    </source>
</reference>
<evidence type="ECO:0000313" key="2">
    <source>
        <dbReference type="Proteomes" id="UP001056120"/>
    </source>
</evidence>
<dbReference type="EMBL" id="CM042036">
    <property type="protein sequence ID" value="KAI3745494.1"/>
    <property type="molecule type" value="Genomic_DNA"/>
</dbReference>
<proteinExistence type="predicted"/>
<accession>A0ACB9DFP8</accession>
<dbReference type="Proteomes" id="UP001056120">
    <property type="component" value="Linkage Group LG19"/>
</dbReference>
<evidence type="ECO:0000313" key="1">
    <source>
        <dbReference type="EMBL" id="KAI3745494.1"/>
    </source>
</evidence>
<sequence length="198" mass="23096">MAGRYDPNPFDEWDDVNPFADQGAIARQITLEVLSTRRRQPLELVLFSRRKTGHRFSQSFITILQMRYRFIYIYCIYNILGPKDLVSCNYLLHIRSSTCLCFVDRPLYRAFRNESAFRFGWFFLFYLSLLPSSSKENLTGILPAVDLVGDQALVGIFYFLGFGLFCLEALLSLWVIQQVYMYFRGTGQAAEMRRKAGR</sequence>
<gene>
    <name evidence="1" type="ORF">L1987_58608</name>
</gene>